<keyword evidence="2" id="KW-0472">Membrane</keyword>
<dbReference type="EMBL" id="BSDT01000001">
    <property type="protein sequence ID" value="GLI43426.1"/>
    <property type="molecule type" value="Genomic_DNA"/>
</dbReference>
<dbReference type="InterPro" id="IPR050154">
    <property type="entry name" value="UbiB_kinase"/>
</dbReference>
<proteinExistence type="inferred from homology"/>
<reference evidence="4" key="1">
    <citation type="submission" date="2022-12" db="EMBL/GenBank/DDBJ databases">
        <title>Reference genome sequencing for broad-spectrum identification of bacterial and archaeal isolates by mass spectrometry.</title>
        <authorList>
            <person name="Sekiguchi Y."/>
            <person name="Tourlousse D.M."/>
        </authorList>
    </citation>
    <scope>NUCLEOTIDE SEQUENCE</scope>
    <source>
        <strain evidence="4">LLR39Z86</strain>
    </source>
</reference>
<comment type="caution">
    <text evidence="4">The sequence shown here is derived from an EMBL/GenBank/DDBJ whole genome shotgun (WGS) entry which is preliminary data.</text>
</comment>
<dbReference type="InterPro" id="IPR011009">
    <property type="entry name" value="Kinase-like_dom_sf"/>
</dbReference>
<organism evidence="4 5">
    <name type="scientific">Glycomyces algeriensis</name>
    <dbReference type="NCBI Taxonomy" id="256037"/>
    <lineage>
        <taxon>Bacteria</taxon>
        <taxon>Bacillati</taxon>
        <taxon>Actinomycetota</taxon>
        <taxon>Actinomycetes</taxon>
        <taxon>Glycomycetales</taxon>
        <taxon>Glycomycetaceae</taxon>
        <taxon>Glycomyces</taxon>
    </lineage>
</organism>
<dbReference type="RefSeq" id="WP_344474061.1">
    <property type="nucleotide sequence ID" value="NZ_BAAAOL010000017.1"/>
</dbReference>
<accession>A0A9W6LI85</accession>
<evidence type="ECO:0000313" key="4">
    <source>
        <dbReference type="EMBL" id="GLI43426.1"/>
    </source>
</evidence>
<keyword evidence="5" id="KW-1185">Reference proteome</keyword>
<feature type="transmembrane region" description="Helical" evidence="2">
    <location>
        <begin position="70"/>
        <end position="93"/>
    </location>
</feature>
<sequence length="659" mass="71048">MIVLLVTVFGLAVNTTLVAYTATRLLDVRYTLWRLVFVSVVSQSIVQYGLVPTLFAPFDGTTPSPDETAGAVALLALAFVCAPVIAMIMLVVWEAVLPTGAVPPVRSWFKGVRARLRRTRRYLQILAIASRHGLFGLLRGRRQLGQGPEQARSLRLALDDAGVTFVKLGQILSTRRDLLPPAYIAELAKLQDQAAPIPGATAAELVETAIGAPVGEVFSRFDPEPMAAASIAQVHSAVLHGGQAVVVKVRRPGAAQAVERDLDIIGRLAHLLDRHTAWGRSMDVLGLAAGFATALREEVDFTVEARNLAQVAVAHDRRRAAVGVPRPHPDLSDEGVLVMERLSGVPLATAGPVLAERGLEPGPLAASLLREMLDEVMIDGIFHADPHPGNLLLLDDDRLGLIDFGSVGRLDRELRASLQAILTAVDRQDGPALADAFIGVSARPDELDQAAFERALGAFMARHLMAGTAPDLRMFTELFRIIAKYRIAIPPELAAVFRALATLEGCLTAIDPGFDLVTQARSVGEAYAEQHLRPAAVKDMLAEEAADLLPVLRKLPRRLDRLAAAAEAGRLTANFRLFSRAEDRRAITDWLHQVLLTVLAAAAGVMSVMLIGIETGPSLTDDIGLYQFLGLALLLIASIMALRVLADIFTKPRDRDDAR</sequence>
<keyword evidence="2" id="KW-1133">Transmembrane helix</keyword>
<evidence type="ECO:0000256" key="1">
    <source>
        <dbReference type="ARBA" id="ARBA00009670"/>
    </source>
</evidence>
<gene>
    <name evidence="4" type="primary">ubiB</name>
    <name evidence="4" type="ORF">GALLR39Z86_32760</name>
</gene>
<name>A0A9W6LI85_9ACTN</name>
<dbReference type="CDD" id="cd05121">
    <property type="entry name" value="ABC1_ADCK3-like"/>
    <property type="match status" value="1"/>
</dbReference>
<protein>
    <submittedName>
        <fullName evidence="4">Ubiquinone biosynthesis protein UbiB</fullName>
    </submittedName>
</protein>
<dbReference type="InterPro" id="IPR004147">
    <property type="entry name" value="ABC1_dom"/>
</dbReference>
<keyword evidence="4" id="KW-0830">Ubiquinone</keyword>
<dbReference type="Pfam" id="PF03109">
    <property type="entry name" value="ABC1"/>
    <property type="match status" value="1"/>
</dbReference>
<evidence type="ECO:0000256" key="2">
    <source>
        <dbReference type="SAM" id="Phobius"/>
    </source>
</evidence>
<comment type="similarity">
    <text evidence="1">Belongs to the protein kinase superfamily. ADCK protein kinase family.</text>
</comment>
<dbReference type="PANTHER" id="PTHR10566:SF113">
    <property type="entry name" value="PROTEIN ACTIVITY OF BC1 COMPLEX KINASE 7, CHLOROPLASTIC"/>
    <property type="match status" value="1"/>
</dbReference>
<dbReference type="PANTHER" id="PTHR10566">
    <property type="entry name" value="CHAPERONE-ACTIVITY OF BC1 COMPLEX CABC1 -RELATED"/>
    <property type="match status" value="1"/>
</dbReference>
<dbReference type="SUPFAM" id="SSF56112">
    <property type="entry name" value="Protein kinase-like (PK-like)"/>
    <property type="match status" value="1"/>
</dbReference>
<keyword evidence="2" id="KW-0812">Transmembrane</keyword>
<dbReference type="Proteomes" id="UP001144313">
    <property type="component" value="Unassembled WGS sequence"/>
</dbReference>
<feature type="transmembrane region" description="Helical" evidence="2">
    <location>
        <begin position="35"/>
        <end position="58"/>
    </location>
</feature>
<evidence type="ECO:0000313" key="5">
    <source>
        <dbReference type="Proteomes" id="UP001144313"/>
    </source>
</evidence>
<feature type="transmembrane region" description="Helical" evidence="2">
    <location>
        <begin position="625"/>
        <end position="646"/>
    </location>
</feature>
<evidence type="ECO:0000259" key="3">
    <source>
        <dbReference type="Pfam" id="PF03109"/>
    </source>
</evidence>
<feature type="domain" description="ABC1 atypical kinase-like" evidence="3">
    <location>
        <begin position="189"/>
        <end position="429"/>
    </location>
</feature>
<feature type="transmembrane region" description="Helical" evidence="2">
    <location>
        <begin position="594"/>
        <end position="613"/>
    </location>
</feature>
<dbReference type="AlphaFoldDB" id="A0A9W6LI85"/>